<keyword evidence="3" id="KW-1185">Reference proteome</keyword>
<evidence type="ECO:0000256" key="1">
    <source>
        <dbReference type="SAM" id="MobiDB-lite"/>
    </source>
</evidence>
<feature type="region of interest" description="Disordered" evidence="1">
    <location>
        <begin position="1"/>
        <end position="36"/>
    </location>
</feature>
<evidence type="ECO:0000313" key="3">
    <source>
        <dbReference type="Proteomes" id="UP000009273"/>
    </source>
</evidence>
<feature type="compositionally biased region" description="Polar residues" evidence="1">
    <location>
        <begin position="1"/>
        <end position="32"/>
    </location>
</feature>
<evidence type="ECO:0000313" key="2">
    <source>
        <dbReference type="EMBL" id="AEO93446.1"/>
    </source>
</evidence>
<gene>
    <name evidence="2" type="primary">186</name>
    <name evidence="2" type="ORF">G_186</name>
</gene>
<dbReference type="RefSeq" id="YP_009015489.1">
    <property type="nucleotide sequence ID" value="NC_023719.1"/>
</dbReference>
<dbReference type="KEGG" id="vg:18563402"/>
<feature type="compositionally biased region" description="Low complexity" evidence="1">
    <location>
        <begin position="298"/>
        <end position="313"/>
    </location>
</feature>
<organism evidence="2 3">
    <name type="scientific">Bacillus phage G</name>
    <dbReference type="NCBI Taxonomy" id="2884420"/>
    <lineage>
        <taxon>Viruses</taxon>
        <taxon>Duplodnaviria</taxon>
        <taxon>Heunggongvirae</taxon>
        <taxon>Uroviricota</taxon>
        <taxon>Caudoviricetes</taxon>
        <taxon>Donellivirus</taxon>
        <taxon>Donellivirus gee</taxon>
    </lineage>
</organism>
<sequence length="334" mass="37215">MNVNNSSSEGNQIASGPSSGFVRSTMTSNSANKPVYDGKVDEYGSVRLRIGIVDNPMIKRNAGSKIEPTDPYNIVNLRTGHITVRWAEQDGGVVRSSSFGSYGKEGETSDKESLALTHPMIWANDSNWCGMNYLPPIGSVVVVGFRKHNQPIVLGYIQPHYEVVTDIELGEIMNKGFGNNTSHWKMHDEQEHKAWVMQNESRPVKHLKDQDGRKYEWKPAPYTVGLKLRLKAWIDPFNPDDKKEMVEIYAYKIKDGVLLHHSSLEVRPEKVHTWSEDPINGKVRSEQVITPSYAKIGTSKTDSPSSSSTTWSPGSIVSDATDLIKMTAGVIQLN</sequence>
<accession>G3MBQ2</accession>
<feature type="region of interest" description="Disordered" evidence="1">
    <location>
        <begin position="294"/>
        <end position="313"/>
    </location>
</feature>
<name>G3MBQ2_9CAUD</name>
<proteinExistence type="predicted"/>
<dbReference type="EMBL" id="JN638751">
    <property type="protein sequence ID" value="AEO93446.1"/>
    <property type="molecule type" value="Genomic_DNA"/>
</dbReference>
<protein>
    <submittedName>
        <fullName evidence="2">Gp186</fullName>
    </submittedName>
</protein>
<dbReference type="Proteomes" id="UP000009273">
    <property type="component" value="Segment"/>
</dbReference>
<reference evidence="2 3" key="1">
    <citation type="submission" date="2011-09" db="EMBL/GenBank/DDBJ databases">
        <authorList>
            <person name="Pope W.H."/>
            <person name="Pedulla M.L."/>
            <person name="Ford M.E."/>
            <person name="Peebles C.L."/>
            <person name="Hatfull G.H."/>
            <person name="Hendrix R.W."/>
        </authorList>
    </citation>
    <scope>NUCLEOTIDE SEQUENCE [LARGE SCALE GENOMIC DNA]</scope>
    <source>
        <strain evidence="2">G</strain>
    </source>
</reference>
<dbReference type="GeneID" id="18563402"/>